<reference evidence="9" key="1">
    <citation type="submission" date="2017-06" db="EMBL/GenBank/DDBJ databases">
        <authorList>
            <person name="Varghese N."/>
            <person name="Submissions S."/>
        </authorList>
    </citation>
    <scope>NUCLEOTIDE SEQUENCE [LARGE SCALE GENOMIC DNA]</scope>
    <source>
        <strain evidence="9">DSM 137</strain>
    </source>
</reference>
<feature type="domain" description="Endoribonuclease YicC-like N-terminal" evidence="6">
    <location>
        <begin position="4"/>
        <end position="158"/>
    </location>
</feature>
<evidence type="ECO:0000256" key="4">
    <source>
        <dbReference type="ARBA" id="ARBA00022801"/>
    </source>
</evidence>
<dbReference type="InterPro" id="IPR013527">
    <property type="entry name" value="YicC-like_N"/>
</dbReference>
<dbReference type="Pfam" id="PF03755">
    <property type="entry name" value="YicC-like_N"/>
    <property type="match status" value="1"/>
</dbReference>
<accession>A0A212RFY1</accession>
<evidence type="ECO:0000256" key="3">
    <source>
        <dbReference type="ARBA" id="ARBA00022759"/>
    </source>
</evidence>
<dbReference type="AlphaFoldDB" id="A0A212RFY1"/>
<feature type="domain" description="Endoribonuclease YicC-like C-terminal" evidence="7">
    <location>
        <begin position="182"/>
        <end position="294"/>
    </location>
</feature>
<evidence type="ECO:0000259" key="7">
    <source>
        <dbReference type="Pfam" id="PF08340"/>
    </source>
</evidence>
<gene>
    <name evidence="8" type="ORF">SAMN06265338_104120</name>
</gene>
<dbReference type="NCBIfam" id="TIGR00255">
    <property type="entry name" value="YicC/YloC family endoribonuclease"/>
    <property type="match status" value="1"/>
</dbReference>
<proteinExistence type="inferred from homology"/>
<keyword evidence="3" id="KW-0255">Endonuclease</keyword>
<organism evidence="8 9">
    <name type="scientific">Rhodoblastus acidophilus</name>
    <name type="common">Rhodopseudomonas acidophila</name>
    <dbReference type="NCBI Taxonomy" id="1074"/>
    <lineage>
        <taxon>Bacteria</taxon>
        <taxon>Pseudomonadati</taxon>
        <taxon>Pseudomonadota</taxon>
        <taxon>Alphaproteobacteria</taxon>
        <taxon>Hyphomicrobiales</taxon>
        <taxon>Rhodoblastaceae</taxon>
        <taxon>Rhodoblastus</taxon>
    </lineage>
</organism>
<dbReference type="EMBL" id="FYDG01000004">
    <property type="protein sequence ID" value="SNB71274.1"/>
    <property type="molecule type" value="Genomic_DNA"/>
</dbReference>
<evidence type="ECO:0000313" key="9">
    <source>
        <dbReference type="Proteomes" id="UP000198418"/>
    </source>
</evidence>
<dbReference type="OrthoDB" id="9771229at2"/>
<comment type="cofactor">
    <cofactor evidence="1">
        <name>a divalent metal cation</name>
        <dbReference type="ChEBI" id="CHEBI:60240"/>
    </cofactor>
</comment>
<dbReference type="RefSeq" id="WP_088520581.1">
    <property type="nucleotide sequence ID" value="NZ_FYDG01000004.1"/>
</dbReference>
<keyword evidence="2" id="KW-0540">Nuclease</keyword>
<dbReference type="GO" id="GO:0004521">
    <property type="term" value="F:RNA endonuclease activity"/>
    <property type="evidence" value="ECO:0007669"/>
    <property type="project" value="InterPro"/>
</dbReference>
<evidence type="ECO:0000256" key="5">
    <source>
        <dbReference type="ARBA" id="ARBA00035648"/>
    </source>
</evidence>
<evidence type="ECO:0000256" key="2">
    <source>
        <dbReference type="ARBA" id="ARBA00022722"/>
    </source>
</evidence>
<dbReference type="Pfam" id="PF08340">
    <property type="entry name" value="YicC-like_C"/>
    <property type="match status" value="1"/>
</dbReference>
<protein>
    <submittedName>
        <fullName evidence="8">TIGR00255 family protein</fullName>
    </submittedName>
</protein>
<dbReference type="InterPro" id="IPR013551">
    <property type="entry name" value="YicC-like_C"/>
</dbReference>
<evidence type="ECO:0000256" key="1">
    <source>
        <dbReference type="ARBA" id="ARBA00001968"/>
    </source>
</evidence>
<dbReference type="InterPro" id="IPR005229">
    <property type="entry name" value="YicC/YloC-like"/>
</dbReference>
<evidence type="ECO:0000313" key="8">
    <source>
        <dbReference type="EMBL" id="SNB71274.1"/>
    </source>
</evidence>
<sequence length="294" mass="31509">MTLASMTGFARQSGHAAPFRWTWEIKTVNSKGLDLRLRLPPGFDALDLPARGLIAKTVVRGACQANLSVTREAAAVAPRINRELLGQLLELVAAVPLAKNVGPATLDGLLALRGVIETGEGDEDEAALVESQAAMLRGLEAALVDLAAMRAAEGAALRDVFGARLDAIERLTRAADDCPARKPEAVKERLRAALAQLSELGRFDEARLHQEAILLAAKADIREELDRLYSHVAAARKLLAGGGAVGRRLDFLAQEFGRETNTLCAKSNDSALTAIGLDLKVEVEQLREQAQNIE</sequence>
<dbReference type="PANTHER" id="PTHR30636:SF3">
    <property type="entry name" value="UPF0701 PROTEIN YICC"/>
    <property type="match status" value="1"/>
</dbReference>
<dbReference type="GO" id="GO:0016787">
    <property type="term" value="F:hydrolase activity"/>
    <property type="evidence" value="ECO:0007669"/>
    <property type="project" value="UniProtKB-KW"/>
</dbReference>
<keyword evidence="9" id="KW-1185">Reference proteome</keyword>
<dbReference type="PANTHER" id="PTHR30636">
    <property type="entry name" value="UPF0701 PROTEIN YICC"/>
    <property type="match status" value="1"/>
</dbReference>
<name>A0A212RFY1_RHOAC</name>
<comment type="similarity">
    <text evidence="5">Belongs to the YicC/YloC family.</text>
</comment>
<dbReference type="Proteomes" id="UP000198418">
    <property type="component" value="Unassembled WGS sequence"/>
</dbReference>
<keyword evidence="4" id="KW-0378">Hydrolase</keyword>
<evidence type="ECO:0000259" key="6">
    <source>
        <dbReference type="Pfam" id="PF03755"/>
    </source>
</evidence>